<proteinExistence type="predicted"/>
<evidence type="ECO:0000313" key="2">
    <source>
        <dbReference type="Proteomes" id="UP001151760"/>
    </source>
</evidence>
<organism evidence="1 2">
    <name type="scientific">Tanacetum coccineum</name>
    <dbReference type="NCBI Taxonomy" id="301880"/>
    <lineage>
        <taxon>Eukaryota</taxon>
        <taxon>Viridiplantae</taxon>
        <taxon>Streptophyta</taxon>
        <taxon>Embryophyta</taxon>
        <taxon>Tracheophyta</taxon>
        <taxon>Spermatophyta</taxon>
        <taxon>Magnoliopsida</taxon>
        <taxon>eudicotyledons</taxon>
        <taxon>Gunneridae</taxon>
        <taxon>Pentapetalae</taxon>
        <taxon>asterids</taxon>
        <taxon>campanulids</taxon>
        <taxon>Asterales</taxon>
        <taxon>Asteraceae</taxon>
        <taxon>Asteroideae</taxon>
        <taxon>Anthemideae</taxon>
        <taxon>Anthemidinae</taxon>
        <taxon>Tanacetum</taxon>
    </lineage>
</organism>
<evidence type="ECO:0008006" key="3">
    <source>
        <dbReference type="Google" id="ProtNLM"/>
    </source>
</evidence>
<dbReference type="PANTHER" id="PTHR47592:SF29">
    <property type="entry name" value="ZINC FINGER, CCHC-TYPE"/>
    <property type="match status" value="1"/>
</dbReference>
<dbReference type="Pfam" id="PF14223">
    <property type="entry name" value="Retrotran_gag_2"/>
    <property type="match status" value="1"/>
</dbReference>
<dbReference type="PANTHER" id="PTHR47592">
    <property type="entry name" value="PBF68 PROTEIN"/>
    <property type="match status" value="1"/>
</dbReference>
<protein>
    <recommendedName>
        <fullName evidence="3">Zinc finger, CCHC-type</fullName>
    </recommendedName>
</protein>
<keyword evidence="2" id="KW-1185">Reference proteome</keyword>
<reference evidence="1" key="2">
    <citation type="submission" date="2022-01" db="EMBL/GenBank/DDBJ databases">
        <authorList>
            <person name="Yamashiro T."/>
            <person name="Shiraishi A."/>
            <person name="Satake H."/>
            <person name="Nakayama K."/>
        </authorList>
    </citation>
    <scope>NUCLEOTIDE SEQUENCE</scope>
</reference>
<name>A0ABQ5H487_9ASTR</name>
<gene>
    <name evidence="1" type="ORF">Tco_1056205</name>
</gene>
<accession>A0ABQ5H487</accession>
<comment type="caution">
    <text evidence="1">The sequence shown here is derived from an EMBL/GenBank/DDBJ whole genome shotgun (WGS) entry which is preliminary data.</text>
</comment>
<sequence length="145" mass="16817">MVVAAMKHMASNFFKLDKFEGVDFRRWQKKMHFLLSSMSVVYVLTTPIPEDGEDATVEQLKKMAKWDNDDYVCRGLILNGTSDPLFDIYKNVESSKELCDSLEAKYMVEDASSKKFLVSNFTNYTMTDSRQIIEQYNELLGILER</sequence>
<reference evidence="1" key="1">
    <citation type="journal article" date="2022" name="Int. J. Mol. Sci.">
        <title>Draft Genome of Tanacetum Coccineum: Genomic Comparison of Closely Related Tanacetum-Family Plants.</title>
        <authorList>
            <person name="Yamashiro T."/>
            <person name="Shiraishi A."/>
            <person name="Nakayama K."/>
            <person name="Satake H."/>
        </authorList>
    </citation>
    <scope>NUCLEOTIDE SEQUENCE</scope>
</reference>
<evidence type="ECO:0000313" key="1">
    <source>
        <dbReference type="EMBL" id="GJT81863.1"/>
    </source>
</evidence>
<dbReference type="Proteomes" id="UP001151760">
    <property type="component" value="Unassembled WGS sequence"/>
</dbReference>
<dbReference type="EMBL" id="BQNB010019116">
    <property type="protein sequence ID" value="GJT81863.1"/>
    <property type="molecule type" value="Genomic_DNA"/>
</dbReference>